<dbReference type="GO" id="GO:0007059">
    <property type="term" value="P:chromosome segregation"/>
    <property type="evidence" value="ECO:0007669"/>
    <property type="project" value="TreeGrafter"/>
</dbReference>
<feature type="non-terminal residue" evidence="2">
    <location>
        <position position="137"/>
    </location>
</feature>
<dbReference type="EMBL" id="LAZR01060293">
    <property type="protein sequence ID" value="KKK65991.1"/>
    <property type="molecule type" value="Genomic_DNA"/>
</dbReference>
<dbReference type="AlphaFoldDB" id="A0A0F9A1A5"/>
<dbReference type="SUPFAM" id="SSF110849">
    <property type="entry name" value="ParB/Sulfiredoxin"/>
    <property type="match status" value="1"/>
</dbReference>
<dbReference type="InterPro" id="IPR036086">
    <property type="entry name" value="ParB/Sulfiredoxin_sf"/>
</dbReference>
<gene>
    <name evidence="2" type="ORF">LCGC14_2968590</name>
</gene>
<evidence type="ECO:0000259" key="1">
    <source>
        <dbReference type="SMART" id="SM00470"/>
    </source>
</evidence>
<proteinExistence type="predicted"/>
<dbReference type="GO" id="GO:0045881">
    <property type="term" value="P:positive regulation of sporulation resulting in formation of a cellular spore"/>
    <property type="evidence" value="ECO:0007669"/>
    <property type="project" value="TreeGrafter"/>
</dbReference>
<dbReference type="InterPro" id="IPR050336">
    <property type="entry name" value="Chromosome_partition/occlusion"/>
</dbReference>
<dbReference type="SMART" id="SM00470">
    <property type="entry name" value="ParB"/>
    <property type="match status" value="1"/>
</dbReference>
<protein>
    <recommendedName>
        <fullName evidence="1">ParB-like N-terminal domain-containing protein</fullName>
    </recommendedName>
</protein>
<feature type="domain" description="ParB-like N-terminal" evidence="1">
    <location>
        <begin position="4"/>
        <end position="93"/>
    </location>
</feature>
<reference evidence="2" key="1">
    <citation type="journal article" date="2015" name="Nature">
        <title>Complex archaea that bridge the gap between prokaryotes and eukaryotes.</title>
        <authorList>
            <person name="Spang A."/>
            <person name="Saw J.H."/>
            <person name="Jorgensen S.L."/>
            <person name="Zaremba-Niedzwiedzka K."/>
            <person name="Martijn J."/>
            <person name="Lind A.E."/>
            <person name="van Eijk R."/>
            <person name="Schleper C."/>
            <person name="Guy L."/>
            <person name="Ettema T.J."/>
        </authorList>
    </citation>
    <scope>NUCLEOTIDE SEQUENCE</scope>
</reference>
<dbReference type="PANTHER" id="PTHR33375:SF1">
    <property type="entry name" value="CHROMOSOME-PARTITIONING PROTEIN PARB-RELATED"/>
    <property type="match status" value="1"/>
</dbReference>
<evidence type="ECO:0000313" key="2">
    <source>
        <dbReference type="EMBL" id="KKK65991.1"/>
    </source>
</evidence>
<dbReference type="Gene3D" id="3.90.1530.10">
    <property type="entry name" value="Conserved hypothetical protein from pyrococcus furiosus pfu- 392566-001, ParB domain"/>
    <property type="match status" value="1"/>
</dbReference>
<dbReference type="PANTHER" id="PTHR33375">
    <property type="entry name" value="CHROMOSOME-PARTITIONING PROTEIN PARB-RELATED"/>
    <property type="match status" value="1"/>
</dbReference>
<dbReference type="Pfam" id="PF02195">
    <property type="entry name" value="ParB_N"/>
    <property type="match status" value="1"/>
</dbReference>
<sequence>MKLITKKVSELKEHPDNKKYFNDIQGEFWNQFLEDVKTVGIKSPITIDENNVVIKGNQRLKACIELGIKEVPCIIQNYESEDAKVEDLIRDNILRRDLNIYDLAKLVPMFKIMVKSRKRGPVPIEKKVEKFVRKILI</sequence>
<comment type="caution">
    <text evidence="2">The sequence shown here is derived from an EMBL/GenBank/DDBJ whole genome shotgun (WGS) entry which is preliminary data.</text>
</comment>
<organism evidence="2">
    <name type="scientific">marine sediment metagenome</name>
    <dbReference type="NCBI Taxonomy" id="412755"/>
    <lineage>
        <taxon>unclassified sequences</taxon>
        <taxon>metagenomes</taxon>
        <taxon>ecological metagenomes</taxon>
    </lineage>
</organism>
<name>A0A0F9A1A5_9ZZZZ</name>
<dbReference type="InterPro" id="IPR003115">
    <property type="entry name" value="ParB_N"/>
</dbReference>
<dbReference type="GO" id="GO:0005694">
    <property type="term" value="C:chromosome"/>
    <property type="evidence" value="ECO:0007669"/>
    <property type="project" value="TreeGrafter"/>
</dbReference>
<accession>A0A0F9A1A5</accession>